<dbReference type="InParanoid" id="A0A0D2A061"/>
<accession>A0A0D2A061</accession>
<evidence type="ECO:0000313" key="2">
    <source>
        <dbReference type="EMBL" id="KIV99704.1"/>
    </source>
</evidence>
<organism evidence="2 3">
    <name type="scientific">Verruconis gallopava</name>
    <dbReference type="NCBI Taxonomy" id="253628"/>
    <lineage>
        <taxon>Eukaryota</taxon>
        <taxon>Fungi</taxon>
        <taxon>Dikarya</taxon>
        <taxon>Ascomycota</taxon>
        <taxon>Pezizomycotina</taxon>
        <taxon>Dothideomycetes</taxon>
        <taxon>Pleosporomycetidae</taxon>
        <taxon>Venturiales</taxon>
        <taxon>Sympoventuriaceae</taxon>
        <taxon>Verruconis</taxon>
    </lineage>
</organism>
<evidence type="ECO:0008006" key="4">
    <source>
        <dbReference type="Google" id="ProtNLM"/>
    </source>
</evidence>
<proteinExistence type="predicted"/>
<dbReference type="Proteomes" id="UP000053259">
    <property type="component" value="Unassembled WGS sequence"/>
</dbReference>
<keyword evidence="3" id="KW-1185">Reference proteome</keyword>
<name>A0A0D2A061_9PEZI</name>
<feature type="region of interest" description="Disordered" evidence="1">
    <location>
        <begin position="1"/>
        <end position="33"/>
    </location>
</feature>
<feature type="compositionally biased region" description="Basic and acidic residues" evidence="1">
    <location>
        <begin position="12"/>
        <end position="22"/>
    </location>
</feature>
<protein>
    <recommendedName>
        <fullName evidence="4">F-box domain-containing protein</fullName>
    </recommendedName>
</protein>
<dbReference type="EMBL" id="KN847572">
    <property type="protein sequence ID" value="KIV99704.1"/>
    <property type="molecule type" value="Genomic_DNA"/>
</dbReference>
<dbReference type="VEuPathDB" id="FungiDB:PV09_08636"/>
<gene>
    <name evidence="2" type="ORF">PV09_08636</name>
</gene>
<evidence type="ECO:0000313" key="3">
    <source>
        <dbReference type="Proteomes" id="UP000053259"/>
    </source>
</evidence>
<dbReference type="Gene3D" id="3.80.10.10">
    <property type="entry name" value="Ribonuclease Inhibitor"/>
    <property type="match status" value="1"/>
</dbReference>
<sequence>MKSRKHSHLERRRTERESEQRKGRQSRHIPQPFGRLQRMAQYLDLEFPTLAPPSSSACSSSAPAVPSPRVENLASNSHSEWQTHHVVAESPSIISLPTSTPSGPSQLNLASRLNGTLFVPIIASNSEGEICASESETDSLDGSPVHLKEQSDAIQALLNRNLTGESTFDRGDIGLLHLDRAVFENNLLGVMKEHIERAGPLLAGPIPPRRRSASGSDEAQTWKSTFTLKSSLSMSGASKEVEKIKNSAAFIYTVNLAPTGSDVWPDIRDPSKAPARYSPISLEYPSAWSGSQARIFTWKIKYAQCDGGGKLNDEISTKLIWPMKALPSEIYYLIADSLSRDDIKAMRLTCKEFEHQISSLLFKTVVVPFNTEIYGMLNDIASIKNRVKSSGKGKAKATMPPSLAFWENSRDEDIYTGHGIDVFRSFGSRIRRFGMCFEVREEVLADPPLKGMREDHKSYWGVYQWPYPEYRRFDQVAGLEDAADETPKMKTAFSFLTEVQELALSLDAGLGWLSGPDRSIRSRVLGSRRPIFGAAKPIRDRCQEARHALWQYLNEWASRNANVELKHCTIAAMKFDGLMSQNSNPLGNLDSICESELPFMDMHDLTDPTVEVLPFFPDLSPQSKIGSSLAADAVTMDGQHSNNNAFEKSKSNPQPLESGVFFVQEDSLDPDRLERHPIIPAELSKLQKEWLLETEWAQRAFLSSWLIAVVDNQHAFKHVHTLNFSSISSRFLLSLCREDFWRALPQLENVAISVIPDYRDVVKDSAGFVNAPCISLASAVWLLHKLLAEMIALRSTIKSLTVGWASGGELAQGLMARNKNLMPAPGLPPEWLRSAESLANKQLLEDRFLKFPHLRELKLKNCWLSPHALVHLVQEHPALERLCLESVSLTAELIHSPAQNAGQLMAAAPQIQAPLISQNNIPLHGGYIGLPNSQHLPQAAFVQSAQGSSNPAFVPGPHQVPPEQPNFANRDWLSPRIGSWPHVLDSISPGVTLAASGSTMSPMNIPSSVPNHALHTLSLRSCGYCRLNNSRLDESSIPVPTYEGGSGWFQRRSAALSKLMLVAKGYITADIVQALPRNEEHALTMGFELSLGWPAEWADEVDAPLYDACLAGGSGRFHGIITRDSRIKIAPK</sequence>
<dbReference type="AlphaFoldDB" id="A0A0D2A061"/>
<dbReference type="RefSeq" id="XP_016209574.1">
    <property type="nucleotide sequence ID" value="XM_016362561.1"/>
</dbReference>
<reference evidence="2 3" key="1">
    <citation type="submission" date="2015-01" db="EMBL/GenBank/DDBJ databases">
        <title>The Genome Sequence of Ochroconis gallopava CBS43764.</title>
        <authorList>
            <consortium name="The Broad Institute Genomics Platform"/>
            <person name="Cuomo C."/>
            <person name="de Hoog S."/>
            <person name="Gorbushina A."/>
            <person name="Stielow B."/>
            <person name="Teixiera M."/>
            <person name="Abouelleil A."/>
            <person name="Chapman S.B."/>
            <person name="Priest M."/>
            <person name="Young S.K."/>
            <person name="Wortman J."/>
            <person name="Nusbaum C."/>
            <person name="Birren B."/>
        </authorList>
    </citation>
    <scope>NUCLEOTIDE SEQUENCE [LARGE SCALE GENOMIC DNA]</scope>
    <source>
        <strain evidence="2 3">CBS 43764</strain>
    </source>
</reference>
<evidence type="ECO:0000256" key="1">
    <source>
        <dbReference type="SAM" id="MobiDB-lite"/>
    </source>
</evidence>
<feature type="compositionally biased region" description="Basic residues" evidence="1">
    <location>
        <begin position="1"/>
        <end position="11"/>
    </location>
</feature>
<dbReference type="InterPro" id="IPR032675">
    <property type="entry name" value="LRR_dom_sf"/>
</dbReference>
<dbReference type="OrthoDB" id="4194555at2759"/>
<dbReference type="GeneID" id="27316609"/>